<keyword evidence="2" id="KW-1185">Reference proteome</keyword>
<comment type="caution">
    <text evidence="1">The sequence shown here is derived from an EMBL/GenBank/DDBJ whole genome shotgun (WGS) entry which is preliminary data.</text>
</comment>
<sequence>MDELLLGTLMCAIFGRIPQKRAHGRNLVTHRPILSIFSAFARADQRCDGTGGALMQLLCC</sequence>
<gene>
    <name evidence="1" type="ORF">ILP92_16480</name>
</gene>
<evidence type="ECO:0000313" key="2">
    <source>
        <dbReference type="Proteomes" id="UP000642488"/>
    </source>
</evidence>
<accession>A0A934ILQ2</accession>
<proteinExistence type="predicted"/>
<dbReference type="Proteomes" id="UP000642488">
    <property type="component" value="Unassembled WGS sequence"/>
</dbReference>
<dbReference type="AlphaFoldDB" id="A0A934ILQ2"/>
<evidence type="ECO:0000313" key="1">
    <source>
        <dbReference type="EMBL" id="MBJ3764339.1"/>
    </source>
</evidence>
<name>A0A934ILQ2_9RHOB</name>
<dbReference type="RefSeq" id="WP_198917545.1">
    <property type="nucleotide sequence ID" value="NZ_JAEKPD010000022.1"/>
</dbReference>
<organism evidence="1 2">
    <name type="scientific">Palleronia pontilimi</name>
    <dbReference type="NCBI Taxonomy" id="1964209"/>
    <lineage>
        <taxon>Bacteria</taxon>
        <taxon>Pseudomonadati</taxon>
        <taxon>Pseudomonadota</taxon>
        <taxon>Alphaproteobacteria</taxon>
        <taxon>Rhodobacterales</taxon>
        <taxon>Roseobacteraceae</taxon>
        <taxon>Palleronia</taxon>
    </lineage>
</organism>
<protein>
    <submittedName>
        <fullName evidence="1">Uncharacterized protein</fullName>
    </submittedName>
</protein>
<dbReference type="EMBL" id="JAEKPD010000022">
    <property type="protein sequence ID" value="MBJ3764339.1"/>
    <property type="molecule type" value="Genomic_DNA"/>
</dbReference>
<reference evidence="1" key="1">
    <citation type="submission" date="2020-12" db="EMBL/GenBank/DDBJ databases">
        <title>Bacterial taxonomy.</title>
        <authorList>
            <person name="Pan X."/>
        </authorList>
    </citation>
    <scope>NUCLEOTIDE SEQUENCE</scope>
    <source>
        <strain evidence="1">KCTC 52957</strain>
    </source>
</reference>